<dbReference type="Proteomes" id="UP000676194">
    <property type="component" value="Chromosome"/>
</dbReference>
<proteinExistence type="predicted"/>
<dbReference type="SUPFAM" id="SSF54593">
    <property type="entry name" value="Glyoxalase/Bleomycin resistance protein/Dihydroxybiphenyl dioxygenase"/>
    <property type="match status" value="1"/>
</dbReference>
<dbReference type="Pfam" id="PF00903">
    <property type="entry name" value="Glyoxalase"/>
    <property type="match status" value="1"/>
</dbReference>
<dbReference type="PANTHER" id="PTHR41294">
    <property type="entry name" value="CADMIUM-INDUCED PROTEIN CADI"/>
    <property type="match status" value="1"/>
</dbReference>
<dbReference type="InterPro" id="IPR037523">
    <property type="entry name" value="VOC_core"/>
</dbReference>
<evidence type="ECO:0000313" key="2">
    <source>
        <dbReference type="EMBL" id="QVL34169.1"/>
    </source>
</evidence>
<organism evidence="2 3">
    <name type="scientific">Telmatocola sphagniphila</name>
    <dbReference type="NCBI Taxonomy" id="1123043"/>
    <lineage>
        <taxon>Bacteria</taxon>
        <taxon>Pseudomonadati</taxon>
        <taxon>Planctomycetota</taxon>
        <taxon>Planctomycetia</taxon>
        <taxon>Gemmatales</taxon>
        <taxon>Gemmataceae</taxon>
    </lineage>
</organism>
<reference evidence="2" key="1">
    <citation type="submission" date="2021-05" db="EMBL/GenBank/DDBJ databases">
        <title>Complete genome sequence of the cellulolytic planctomycete Telmatocola sphagniphila SP2T and characterization of the first cellulase from planctomycetes.</title>
        <authorList>
            <person name="Rakitin A.L."/>
            <person name="Beletsky A.V."/>
            <person name="Naumoff D.G."/>
            <person name="Kulichevskaya I.S."/>
            <person name="Mardanov A.V."/>
            <person name="Ravin N.V."/>
            <person name="Dedysh S.N."/>
        </authorList>
    </citation>
    <scope>NUCLEOTIDE SEQUENCE</scope>
    <source>
        <strain evidence="2">SP2T</strain>
    </source>
</reference>
<accession>A0A8E6BA40</accession>
<dbReference type="AlphaFoldDB" id="A0A8E6BA40"/>
<name>A0A8E6BA40_9BACT</name>
<feature type="domain" description="VOC" evidence="1">
    <location>
        <begin position="11"/>
        <end position="127"/>
    </location>
</feature>
<dbReference type="RefSeq" id="WP_213499141.1">
    <property type="nucleotide sequence ID" value="NZ_CP074694.1"/>
</dbReference>
<dbReference type="InterPro" id="IPR052393">
    <property type="entry name" value="Cadmium-induced_rsp"/>
</dbReference>
<dbReference type="GO" id="GO:0046686">
    <property type="term" value="P:response to cadmium ion"/>
    <property type="evidence" value="ECO:0007669"/>
    <property type="project" value="TreeGrafter"/>
</dbReference>
<evidence type="ECO:0000313" key="3">
    <source>
        <dbReference type="Proteomes" id="UP000676194"/>
    </source>
</evidence>
<dbReference type="InterPro" id="IPR029068">
    <property type="entry name" value="Glyas_Bleomycin-R_OHBP_Dase"/>
</dbReference>
<sequence>MTSLNTIEPPNTFHMAINVTDLGRAIAFYKILFNREPAKHYADYAKFEVSEPPTIFSLNPMPFSVGGVLSHIGFRVKSEAEISEIRDRLEAAGYKTHSQQDVKSGYALTTLTSVKDPDGNSWEITILKEDLAPEPNGWSLPQAEILETPQEVEFRSLVYKGPFKELVDEGGRVFHRGKRTNVPLNVWMDLRDSPASESFIFYSPSETSSCGS</sequence>
<dbReference type="KEGG" id="tsph:KIH39_09750"/>
<gene>
    <name evidence="2" type="ORF">KIH39_09750</name>
</gene>
<dbReference type="PROSITE" id="PS51819">
    <property type="entry name" value="VOC"/>
    <property type="match status" value="1"/>
</dbReference>
<protein>
    <submittedName>
        <fullName evidence="2">VOC family protein</fullName>
    </submittedName>
</protein>
<dbReference type="InterPro" id="IPR004360">
    <property type="entry name" value="Glyas_Fos-R_dOase_dom"/>
</dbReference>
<dbReference type="EMBL" id="CP074694">
    <property type="protein sequence ID" value="QVL34169.1"/>
    <property type="molecule type" value="Genomic_DNA"/>
</dbReference>
<dbReference type="PANTHER" id="PTHR41294:SF1">
    <property type="entry name" value="CADMIUM-INDUCED PROTEIN CADI"/>
    <property type="match status" value="1"/>
</dbReference>
<evidence type="ECO:0000259" key="1">
    <source>
        <dbReference type="PROSITE" id="PS51819"/>
    </source>
</evidence>
<keyword evidence="3" id="KW-1185">Reference proteome</keyword>
<dbReference type="Gene3D" id="3.10.180.10">
    <property type="entry name" value="2,3-Dihydroxybiphenyl 1,2-Dioxygenase, domain 1"/>
    <property type="match status" value="1"/>
</dbReference>